<dbReference type="STRING" id="926559.JoomaDRAFT_2085"/>
<evidence type="ECO:0000256" key="1">
    <source>
        <dbReference type="SAM" id="SignalP"/>
    </source>
</evidence>
<accession>I3C636</accession>
<dbReference type="Proteomes" id="UP000004690">
    <property type="component" value="Unassembled WGS sequence"/>
</dbReference>
<keyword evidence="3" id="KW-1185">Reference proteome</keyword>
<keyword evidence="1" id="KW-0732">Signal</keyword>
<feature type="chain" id="PRO_5003668495" description="Secretion system C-terminal sorting domain-containing protein" evidence="1">
    <location>
        <begin position="25"/>
        <end position="198"/>
    </location>
</feature>
<proteinExistence type="predicted"/>
<name>I3C636_9FLAO</name>
<evidence type="ECO:0000313" key="3">
    <source>
        <dbReference type="Proteomes" id="UP000004690"/>
    </source>
</evidence>
<dbReference type="eggNOG" id="ENOG5033FAD">
    <property type="taxonomic scope" value="Bacteria"/>
</dbReference>
<dbReference type="OrthoDB" id="978867at2"/>
<sequence length="198" mass="22753">MKNTLRNSMLVVVLSIATLAMTRANDFYLSVKKDDNRTVDLFVEKSNQPIAISFVDAKGEVLYNYEYKQLPTNVKRYNFKGLPTGTYYFVVENEIKIERVPVVFTDGKTIVEREKEEVTYKPYFRKDGSVLSVNMLSSDMSPVTVKVYNETTNELVHEEILKGAKSVGKRFDFSNAQKGSYRFEVTRKGNTFYKTVSL</sequence>
<dbReference type="HOGENOM" id="CLU_115346_0_0_10"/>
<dbReference type="AlphaFoldDB" id="I3C636"/>
<dbReference type="Gene3D" id="2.60.40.3080">
    <property type="match status" value="1"/>
</dbReference>
<feature type="signal peptide" evidence="1">
    <location>
        <begin position="1"/>
        <end position="24"/>
    </location>
</feature>
<gene>
    <name evidence="2" type="ORF">JoomaDRAFT_2085</name>
</gene>
<evidence type="ECO:0008006" key="4">
    <source>
        <dbReference type="Google" id="ProtNLM"/>
    </source>
</evidence>
<organism evidence="2 3">
    <name type="scientific">Galbibacter orientalis DSM 19592</name>
    <dbReference type="NCBI Taxonomy" id="926559"/>
    <lineage>
        <taxon>Bacteria</taxon>
        <taxon>Pseudomonadati</taxon>
        <taxon>Bacteroidota</taxon>
        <taxon>Flavobacteriia</taxon>
        <taxon>Flavobacteriales</taxon>
        <taxon>Flavobacteriaceae</taxon>
        <taxon>Galbibacter</taxon>
    </lineage>
</organism>
<dbReference type="RefSeq" id="WP_008612443.1">
    <property type="nucleotide sequence ID" value="NZ_JH651379.1"/>
</dbReference>
<reference evidence="2 3" key="1">
    <citation type="submission" date="2012-02" db="EMBL/GenBank/DDBJ databases">
        <title>Improved High-Quality Draft genome of Joostella marina DSM 19592.</title>
        <authorList>
            <consortium name="US DOE Joint Genome Institute (JGI-PGF)"/>
            <person name="Lucas S."/>
            <person name="Copeland A."/>
            <person name="Lapidus A."/>
            <person name="Bruce D."/>
            <person name="Goodwin L."/>
            <person name="Pitluck S."/>
            <person name="Peters L."/>
            <person name="Chertkov O."/>
            <person name="Ovchinnikova G."/>
            <person name="Kyrpides N."/>
            <person name="Mavromatis K."/>
            <person name="Detter J.C."/>
            <person name="Han C."/>
            <person name="Land M."/>
            <person name="Hauser L."/>
            <person name="Markowitz V."/>
            <person name="Cheng J.-F."/>
            <person name="Hugenholtz P."/>
            <person name="Woyke T."/>
            <person name="Wu D."/>
            <person name="Tindall B."/>
            <person name="Brambilla E."/>
            <person name="Klenk H.-P."/>
            <person name="Eisen J.A."/>
        </authorList>
    </citation>
    <scope>NUCLEOTIDE SEQUENCE [LARGE SCALE GENOMIC DNA]</scope>
    <source>
        <strain evidence="2 3">DSM 19592</strain>
    </source>
</reference>
<evidence type="ECO:0000313" key="2">
    <source>
        <dbReference type="EMBL" id="EIJ39079.1"/>
    </source>
</evidence>
<dbReference type="EMBL" id="JH651379">
    <property type="protein sequence ID" value="EIJ39079.1"/>
    <property type="molecule type" value="Genomic_DNA"/>
</dbReference>
<protein>
    <recommendedName>
        <fullName evidence="4">Secretion system C-terminal sorting domain-containing protein</fullName>
    </recommendedName>
</protein>